<dbReference type="OMA" id="AGMDPYT"/>
<accession>G3TSB1</accession>
<dbReference type="Ensembl" id="ENSLAFT00000030316.1">
    <property type="protein sequence ID" value="ENSLAFP00000018469.1"/>
    <property type="gene ID" value="ENSLAFG00000026156.1"/>
</dbReference>
<dbReference type="GeneTree" id="ENSGT00550000074820"/>
<dbReference type="GO" id="GO:0051603">
    <property type="term" value="P:proteolysis involved in protein catabolic process"/>
    <property type="evidence" value="ECO:0007669"/>
    <property type="project" value="InterPro"/>
</dbReference>
<sequence length="195" mass="22020">MSIMPYNGGTIMVMKGKNFVAIMANRCLGIQAEMVTTDFQKIFAMGDRLYIGLLGLTTGIQTIAQCLKFWLNLYELKKKPYTLISMVGNLSYEKHFGPYCTEPVIAGLNLKIFKAFICSLDLIACPMLTDCCAEQMYGMWESLWQPNMDPGHLFETVSQAMLNAMDRDAASRMEVIVHITEKDKITTRTLKAQMD</sequence>
<organism evidence="1 2">
    <name type="scientific">Loxodonta africana</name>
    <name type="common">African elephant</name>
    <dbReference type="NCBI Taxonomy" id="9785"/>
    <lineage>
        <taxon>Eukaryota</taxon>
        <taxon>Metazoa</taxon>
        <taxon>Chordata</taxon>
        <taxon>Craniata</taxon>
        <taxon>Vertebrata</taxon>
        <taxon>Euteleostomi</taxon>
        <taxon>Mammalia</taxon>
        <taxon>Eutheria</taxon>
        <taxon>Afrotheria</taxon>
        <taxon>Proboscidea</taxon>
        <taxon>Elephantidae</taxon>
        <taxon>Loxodonta</taxon>
    </lineage>
</organism>
<evidence type="ECO:0000313" key="2">
    <source>
        <dbReference type="Proteomes" id="UP000007646"/>
    </source>
</evidence>
<dbReference type="Pfam" id="PF00227">
    <property type="entry name" value="Proteasome"/>
    <property type="match status" value="1"/>
</dbReference>
<dbReference type="eggNOG" id="KOG0180">
    <property type="taxonomic scope" value="Eukaryota"/>
</dbReference>
<dbReference type="GO" id="GO:0005839">
    <property type="term" value="C:proteasome core complex"/>
    <property type="evidence" value="ECO:0007669"/>
    <property type="project" value="InterPro"/>
</dbReference>
<dbReference type="AlphaFoldDB" id="G3TSB1"/>
<dbReference type="PANTHER" id="PTHR32194:SF10">
    <property type="entry name" value="PROTEASOME SUBUNIT BETA TYPE-3"/>
    <property type="match status" value="1"/>
</dbReference>
<dbReference type="InParanoid" id="G3TSB1"/>
<dbReference type="InterPro" id="IPR023333">
    <property type="entry name" value="Proteasome_suB-type"/>
</dbReference>
<dbReference type="STRING" id="9785.ENSLAFP00000018469"/>
<dbReference type="InterPro" id="IPR001353">
    <property type="entry name" value="Proteasome_sua/b"/>
</dbReference>
<dbReference type="SUPFAM" id="SSF56235">
    <property type="entry name" value="N-terminal nucleophile aminohydrolases (Ntn hydrolases)"/>
    <property type="match status" value="1"/>
</dbReference>
<reference evidence="1 2" key="1">
    <citation type="submission" date="2009-06" db="EMBL/GenBank/DDBJ databases">
        <title>The Genome Sequence of Loxodonta africana (African elephant).</title>
        <authorList>
            <person name="Di Palma F."/>
            <person name="Heiman D."/>
            <person name="Young S."/>
            <person name="Johnson J."/>
            <person name="Lander E.S."/>
            <person name="Lindblad-Toh K."/>
        </authorList>
    </citation>
    <scope>NUCLEOTIDE SEQUENCE [LARGE SCALE GENOMIC DNA]</scope>
    <source>
        <strain evidence="1 2">Isolate ISIS603380</strain>
    </source>
</reference>
<dbReference type="Gene3D" id="3.60.20.10">
    <property type="entry name" value="Glutamine Phosphoribosylpyrophosphate, subunit 1, domain 1"/>
    <property type="match status" value="1"/>
</dbReference>
<dbReference type="HOGENOM" id="CLU_035750_10_0_1"/>
<name>G3TSB1_LOXAF</name>
<protein>
    <submittedName>
        <fullName evidence="1">Uncharacterized protein</fullName>
    </submittedName>
</protein>
<evidence type="ECO:0000313" key="1">
    <source>
        <dbReference type="Ensembl" id="ENSLAFP00000018469.1"/>
    </source>
</evidence>
<dbReference type="GO" id="GO:0005737">
    <property type="term" value="C:cytoplasm"/>
    <property type="evidence" value="ECO:0007669"/>
    <property type="project" value="TreeGrafter"/>
</dbReference>
<dbReference type="InterPro" id="IPR029055">
    <property type="entry name" value="Ntn_hydrolases_N"/>
</dbReference>
<reference evidence="1" key="3">
    <citation type="submission" date="2025-09" db="UniProtKB">
        <authorList>
            <consortium name="Ensembl"/>
        </authorList>
    </citation>
    <scope>IDENTIFICATION</scope>
    <source>
        <strain evidence="1">Isolate ISIS603380</strain>
    </source>
</reference>
<reference evidence="1" key="2">
    <citation type="submission" date="2025-08" db="UniProtKB">
        <authorList>
            <consortium name="Ensembl"/>
        </authorList>
    </citation>
    <scope>IDENTIFICATION</scope>
    <source>
        <strain evidence="1">Isolate ISIS603380</strain>
    </source>
</reference>
<keyword evidence="2" id="KW-1185">Reference proteome</keyword>
<dbReference type="Proteomes" id="UP000007646">
    <property type="component" value="Unassembled WGS sequence"/>
</dbReference>
<dbReference type="PANTHER" id="PTHR32194">
    <property type="entry name" value="METALLOPROTEASE TLDD"/>
    <property type="match status" value="1"/>
</dbReference>
<proteinExistence type="predicted"/>